<keyword evidence="2" id="KW-1185">Reference proteome</keyword>
<dbReference type="PANTHER" id="PTHR34130">
    <property type="entry name" value="OS08G0243800 PROTEIN"/>
    <property type="match status" value="1"/>
</dbReference>
<dbReference type="Proteomes" id="UP001177003">
    <property type="component" value="Chromosome 2"/>
</dbReference>
<gene>
    <name evidence="1" type="ORF">LSALG_LOCUS13611</name>
</gene>
<proteinExistence type="predicted"/>
<sequence>MNPATIEIKVDNTFNDINDENDDAFSLRDLQMYDNTNASSTHSSPRTSSGQELFEFFHTLSNPPETVDIVFCGKVIPGLVGNGKGNDDHFTLVRSPSSRLPDPPVVNHAIPMRSASFSTSVKKMNITSLTSMSSKSRRRMFMFGPVKFLPEMEMSAIRERQRRRAPSQMFPVAEGGGKETTVKVIAGRHKNIQRDAVKRLTCRARLNTVFERSLACLRL</sequence>
<dbReference type="AlphaFoldDB" id="A0AA35YGE4"/>
<dbReference type="EMBL" id="OX465078">
    <property type="protein sequence ID" value="CAI9273465.1"/>
    <property type="molecule type" value="Genomic_DNA"/>
</dbReference>
<protein>
    <submittedName>
        <fullName evidence="1">Uncharacterized protein</fullName>
    </submittedName>
</protein>
<dbReference type="PANTHER" id="PTHR34130:SF13">
    <property type="entry name" value="DUF4005 DOMAIN-CONTAINING PROTEIN"/>
    <property type="match status" value="1"/>
</dbReference>
<accession>A0AA35YGE4</accession>
<evidence type="ECO:0000313" key="2">
    <source>
        <dbReference type="Proteomes" id="UP001177003"/>
    </source>
</evidence>
<reference evidence="1" key="1">
    <citation type="submission" date="2023-04" db="EMBL/GenBank/DDBJ databases">
        <authorList>
            <person name="Vijverberg K."/>
            <person name="Xiong W."/>
            <person name="Schranz E."/>
        </authorList>
    </citation>
    <scope>NUCLEOTIDE SEQUENCE</scope>
</reference>
<name>A0AA35YGE4_LACSI</name>
<evidence type="ECO:0000313" key="1">
    <source>
        <dbReference type="EMBL" id="CAI9273465.1"/>
    </source>
</evidence>
<organism evidence="1 2">
    <name type="scientific">Lactuca saligna</name>
    <name type="common">Willowleaf lettuce</name>
    <dbReference type="NCBI Taxonomy" id="75948"/>
    <lineage>
        <taxon>Eukaryota</taxon>
        <taxon>Viridiplantae</taxon>
        <taxon>Streptophyta</taxon>
        <taxon>Embryophyta</taxon>
        <taxon>Tracheophyta</taxon>
        <taxon>Spermatophyta</taxon>
        <taxon>Magnoliopsida</taxon>
        <taxon>eudicotyledons</taxon>
        <taxon>Gunneridae</taxon>
        <taxon>Pentapetalae</taxon>
        <taxon>asterids</taxon>
        <taxon>campanulids</taxon>
        <taxon>Asterales</taxon>
        <taxon>Asteraceae</taxon>
        <taxon>Cichorioideae</taxon>
        <taxon>Cichorieae</taxon>
        <taxon>Lactucinae</taxon>
        <taxon>Lactuca</taxon>
    </lineage>
</organism>